<dbReference type="GO" id="GO:0004665">
    <property type="term" value="F:prephenate dehydrogenase (NADP+) activity"/>
    <property type="evidence" value="ECO:0007669"/>
    <property type="project" value="InterPro"/>
</dbReference>
<evidence type="ECO:0000256" key="1">
    <source>
        <dbReference type="ARBA" id="ARBA00023002"/>
    </source>
</evidence>
<dbReference type="GO" id="GO:0070403">
    <property type="term" value="F:NAD+ binding"/>
    <property type="evidence" value="ECO:0007669"/>
    <property type="project" value="InterPro"/>
</dbReference>
<dbReference type="PANTHER" id="PTHR21363:SF0">
    <property type="entry name" value="PREPHENATE DEHYDROGENASE [NADP(+)]"/>
    <property type="match status" value="1"/>
</dbReference>
<dbReference type="InterPro" id="IPR003099">
    <property type="entry name" value="Prephen_DH"/>
</dbReference>
<sequence>MRHVSVIGCGLLGGSIALAAAKYFPKVSLWGRRQEGVDQALAKGIAGATTDLAAAIAEADLIILATPVGAMPTVLGQILAIQPDLACLLTDVGSVKGCPHELLPPLLAGSQIEFIGSHPMAGSEKAGVEASRHDLFDGAACVITNDEGVAQDKVDQLVDFWQKLGCRCSELGASCHDEVIARVSHMPHVIASVGATVGLKNPADGQLAGSGLRDTTRVASGDASMWAEILLENRLALKAPLQDCRDELDRVLEMLERGDRSALEQWLAAAKDKRDQLATS</sequence>
<dbReference type="PROSITE" id="PS51176">
    <property type="entry name" value="PDH_ADH"/>
    <property type="match status" value="1"/>
</dbReference>
<dbReference type="InterPro" id="IPR008927">
    <property type="entry name" value="6-PGluconate_DH-like_C_sf"/>
</dbReference>
<accession>A0A8J7SMW6</accession>
<feature type="domain" description="Prephenate/arogenate dehydrogenase" evidence="2">
    <location>
        <begin position="2"/>
        <end position="280"/>
    </location>
</feature>
<dbReference type="Pfam" id="PF02153">
    <property type="entry name" value="PDH_N"/>
    <property type="match status" value="1"/>
</dbReference>
<dbReference type="Gene3D" id="3.40.50.720">
    <property type="entry name" value="NAD(P)-binding Rossmann-like Domain"/>
    <property type="match status" value="1"/>
</dbReference>
<dbReference type="Proteomes" id="UP000624703">
    <property type="component" value="Unassembled WGS sequence"/>
</dbReference>
<dbReference type="RefSeq" id="WP_200311351.1">
    <property type="nucleotide sequence ID" value="NZ_JAENIM010000039.1"/>
</dbReference>
<dbReference type="InterPro" id="IPR046825">
    <property type="entry name" value="PDH_C"/>
</dbReference>
<keyword evidence="1" id="KW-0560">Oxidoreductase</keyword>
<organism evidence="3 4">
    <name type="scientific">Persicirhabdus sediminis</name>
    <dbReference type="NCBI Taxonomy" id="454144"/>
    <lineage>
        <taxon>Bacteria</taxon>
        <taxon>Pseudomonadati</taxon>
        <taxon>Verrucomicrobiota</taxon>
        <taxon>Verrucomicrobiia</taxon>
        <taxon>Verrucomicrobiales</taxon>
        <taxon>Verrucomicrobiaceae</taxon>
        <taxon>Persicirhabdus</taxon>
    </lineage>
</organism>
<dbReference type="PANTHER" id="PTHR21363">
    <property type="entry name" value="PREPHENATE DEHYDROGENASE"/>
    <property type="match status" value="1"/>
</dbReference>
<keyword evidence="4" id="KW-1185">Reference proteome</keyword>
<dbReference type="InterPro" id="IPR036291">
    <property type="entry name" value="NAD(P)-bd_dom_sf"/>
</dbReference>
<dbReference type="Gene3D" id="1.10.3660.10">
    <property type="entry name" value="6-phosphogluconate dehydrogenase C-terminal like domain"/>
    <property type="match status" value="1"/>
</dbReference>
<name>A0A8J7SMW6_9BACT</name>
<dbReference type="Pfam" id="PF20463">
    <property type="entry name" value="PDH_C"/>
    <property type="match status" value="1"/>
</dbReference>
<gene>
    <name evidence="3" type="ORF">JIN82_09290</name>
</gene>
<evidence type="ECO:0000313" key="4">
    <source>
        <dbReference type="Proteomes" id="UP000624703"/>
    </source>
</evidence>
<protein>
    <submittedName>
        <fullName evidence="3">Prephenate dehydrogenase/arogenate dehydrogenase family protein</fullName>
    </submittedName>
</protein>
<evidence type="ECO:0000259" key="2">
    <source>
        <dbReference type="PROSITE" id="PS51176"/>
    </source>
</evidence>
<dbReference type="EMBL" id="JAENIM010000039">
    <property type="protein sequence ID" value="MBK1791343.1"/>
    <property type="molecule type" value="Genomic_DNA"/>
</dbReference>
<dbReference type="AlphaFoldDB" id="A0A8J7SMW6"/>
<dbReference type="InterPro" id="IPR046826">
    <property type="entry name" value="PDH_N"/>
</dbReference>
<dbReference type="SUPFAM" id="SSF51735">
    <property type="entry name" value="NAD(P)-binding Rossmann-fold domains"/>
    <property type="match status" value="1"/>
</dbReference>
<evidence type="ECO:0000313" key="3">
    <source>
        <dbReference type="EMBL" id="MBK1791343.1"/>
    </source>
</evidence>
<dbReference type="InterPro" id="IPR050812">
    <property type="entry name" value="Preph/Arog_dehydrog"/>
</dbReference>
<comment type="caution">
    <text evidence="3">The sequence shown here is derived from an EMBL/GenBank/DDBJ whole genome shotgun (WGS) entry which is preliminary data.</text>
</comment>
<reference evidence="3" key="1">
    <citation type="submission" date="2021-01" db="EMBL/GenBank/DDBJ databases">
        <title>Modified the classification status of verrucomicrobia.</title>
        <authorList>
            <person name="Feng X."/>
        </authorList>
    </citation>
    <scope>NUCLEOTIDE SEQUENCE</scope>
    <source>
        <strain evidence="3">_KCTC 22039</strain>
    </source>
</reference>
<dbReference type="GO" id="GO:0008977">
    <property type="term" value="F:prephenate dehydrogenase (NAD+) activity"/>
    <property type="evidence" value="ECO:0007669"/>
    <property type="project" value="InterPro"/>
</dbReference>
<dbReference type="SUPFAM" id="SSF48179">
    <property type="entry name" value="6-phosphogluconate dehydrogenase C-terminal domain-like"/>
    <property type="match status" value="1"/>
</dbReference>
<dbReference type="GO" id="GO:0006571">
    <property type="term" value="P:tyrosine biosynthetic process"/>
    <property type="evidence" value="ECO:0007669"/>
    <property type="project" value="InterPro"/>
</dbReference>
<proteinExistence type="predicted"/>